<evidence type="ECO:0000256" key="1">
    <source>
        <dbReference type="SAM" id="SignalP"/>
    </source>
</evidence>
<proteinExistence type="predicted"/>
<reference evidence="2 3" key="1">
    <citation type="submission" date="2016-07" db="EMBL/GenBank/DDBJ databases">
        <title>Pervasive Adenine N6-methylation of Active Genes in Fungi.</title>
        <authorList>
            <consortium name="DOE Joint Genome Institute"/>
            <person name="Mondo S.J."/>
            <person name="Dannebaum R.O."/>
            <person name="Kuo R.C."/>
            <person name="Labutti K."/>
            <person name="Haridas S."/>
            <person name="Kuo A."/>
            <person name="Salamov A."/>
            <person name="Ahrendt S.R."/>
            <person name="Lipzen A."/>
            <person name="Sullivan W."/>
            <person name="Andreopoulos W.B."/>
            <person name="Clum A."/>
            <person name="Lindquist E."/>
            <person name="Daum C."/>
            <person name="Ramamoorthy G.K."/>
            <person name="Gryganskyi A."/>
            <person name="Culley D."/>
            <person name="Magnuson J.K."/>
            <person name="James T.Y."/>
            <person name="O'Malley M.A."/>
            <person name="Stajich J.E."/>
            <person name="Spatafora J.W."/>
            <person name="Visel A."/>
            <person name="Grigoriev I.V."/>
        </authorList>
    </citation>
    <scope>NUCLEOTIDE SEQUENCE [LARGE SCALE GENOMIC DNA]</scope>
    <source>
        <strain evidence="2 3">CBS 115471</strain>
    </source>
</reference>
<dbReference type="InterPro" id="IPR025649">
    <property type="entry name" value="DUF4360"/>
</dbReference>
<dbReference type="Pfam" id="PF14273">
    <property type="entry name" value="DUF4360"/>
    <property type="match status" value="1"/>
</dbReference>
<evidence type="ECO:0008006" key="4">
    <source>
        <dbReference type="Google" id="ProtNLM"/>
    </source>
</evidence>
<dbReference type="OrthoDB" id="152248at2759"/>
<name>A0A1Y1ZZV7_9PLEO</name>
<gene>
    <name evidence="2" type="ORF">BCR34DRAFT_477483</name>
</gene>
<comment type="caution">
    <text evidence="2">The sequence shown here is derived from an EMBL/GenBank/DDBJ whole genome shotgun (WGS) entry which is preliminary data.</text>
</comment>
<dbReference type="PANTHER" id="PTHR38847">
    <property type="match status" value="1"/>
</dbReference>
<evidence type="ECO:0000313" key="2">
    <source>
        <dbReference type="EMBL" id="ORY15766.1"/>
    </source>
</evidence>
<sequence>MKYLATSFALAGMVLANPVPETVAGATSPDTFKIAKVVYGGSGCPQGSINVDFTDSRVLPIHFGKDFTATVGPNADPADSRKNCQINLDLQYSPGFQYSVLSADYSGWADIDAGVKGIVRANYYFSGQTDSATTTMGIQGPWAGKYTKHDDISVALWSPCGSEAMLNINADVALTPLGGPGSGTIVANKESAKFTQSLYVRWRQC</sequence>
<keyword evidence="3" id="KW-1185">Reference proteome</keyword>
<dbReference type="Proteomes" id="UP000193144">
    <property type="component" value="Unassembled WGS sequence"/>
</dbReference>
<protein>
    <recommendedName>
        <fullName evidence="4">Secreted protein</fullName>
    </recommendedName>
</protein>
<dbReference type="AlphaFoldDB" id="A0A1Y1ZZV7"/>
<organism evidence="2 3">
    <name type="scientific">Clohesyomyces aquaticus</name>
    <dbReference type="NCBI Taxonomy" id="1231657"/>
    <lineage>
        <taxon>Eukaryota</taxon>
        <taxon>Fungi</taxon>
        <taxon>Dikarya</taxon>
        <taxon>Ascomycota</taxon>
        <taxon>Pezizomycotina</taxon>
        <taxon>Dothideomycetes</taxon>
        <taxon>Pleosporomycetidae</taxon>
        <taxon>Pleosporales</taxon>
        <taxon>Lindgomycetaceae</taxon>
        <taxon>Clohesyomyces</taxon>
    </lineage>
</organism>
<dbReference type="PANTHER" id="PTHR38847:SF1">
    <property type="entry name" value="PSEUDOURIDINE SYNTHASE RSUA_RLUA-LIKE DOMAIN-CONTAINING PROTEIN"/>
    <property type="match status" value="1"/>
</dbReference>
<feature type="signal peptide" evidence="1">
    <location>
        <begin position="1"/>
        <end position="16"/>
    </location>
</feature>
<evidence type="ECO:0000313" key="3">
    <source>
        <dbReference type="Proteomes" id="UP000193144"/>
    </source>
</evidence>
<dbReference type="STRING" id="1231657.A0A1Y1ZZV7"/>
<keyword evidence="1" id="KW-0732">Signal</keyword>
<accession>A0A1Y1ZZV7</accession>
<feature type="chain" id="PRO_5012960174" description="Secreted protein" evidence="1">
    <location>
        <begin position="17"/>
        <end position="205"/>
    </location>
</feature>
<dbReference type="EMBL" id="MCFA01000023">
    <property type="protein sequence ID" value="ORY15766.1"/>
    <property type="molecule type" value="Genomic_DNA"/>
</dbReference>